<dbReference type="GO" id="GO:0004134">
    <property type="term" value="F:4-alpha-glucanotransferase activity"/>
    <property type="evidence" value="ECO:0007669"/>
    <property type="project" value="InterPro"/>
</dbReference>
<evidence type="ECO:0000259" key="3">
    <source>
        <dbReference type="Pfam" id="PF12439"/>
    </source>
</evidence>
<evidence type="ECO:0000313" key="4">
    <source>
        <dbReference type="EMBL" id="HIU52334.1"/>
    </source>
</evidence>
<dbReference type="PANTHER" id="PTHR10569:SF2">
    <property type="entry name" value="GLYCOGEN DEBRANCHING ENZYME"/>
    <property type="match status" value="1"/>
</dbReference>
<dbReference type="Pfam" id="PF12439">
    <property type="entry name" value="GDE_N"/>
    <property type="match status" value="1"/>
</dbReference>
<dbReference type="InterPro" id="IPR032790">
    <property type="entry name" value="GDE_C"/>
</dbReference>
<organism evidence="4 5">
    <name type="scientific">Candidatus Merdicola faecigallinarum</name>
    <dbReference type="NCBI Taxonomy" id="2840862"/>
    <lineage>
        <taxon>Bacteria</taxon>
        <taxon>Bacillati</taxon>
        <taxon>Bacillota</taxon>
        <taxon>Clostridia</taxon>
        <taxon>Candidatus Merdicola</taxon>
    </lineage>
</organism>
<comment type="caution">
    <text evidence="4">The sequence shown here is derived from an EMBL/GenBank/DDBJ whole genome shotgun (WGS) entry which is preliminary data.</text>
</comment>
<feature type="coiled-coil region" evidence="1">
    <location>
        <begin position="605"/>
        <end position="634"/>
    </location>
</feature>
<dbReference type="AlphaFoldDB" id="A0A9D1M294"/>
<sequence length="684" mass="79605">MKMINSKLSLEEGLTKEWVITNGIGGFASSTILGANTRRYHGLLVAPFMPPAKRYLLLSKVDESISLDGRNYILYTNVCKNYISDGYKHLESFEKKYVPKFCYKIENTVIEKTISMVYGKNTVCILYKIKNQNSKTKFTVTPIVNFRDFHAINANHEFKVEERIDHQKVKIIVDEQKEAPMYMKLSEGNYIEHHGDTFRNMFYLEEEKRGFFPEENHAVVGRYEVELEPGEEKEISFIFSLEEDIDHIDSRKIIEQEEKRLEKFVKSTKLIEEDKKLEGKEKKEQEERNELIENLIIATDNFIVERPSFGLHTIIAGYPWFLDWGRDSLIAFEGLLLVTKQYEIAKEVLLTFTRDIKCGLVPNGYAEGDNRPLYNSVDSSLLLFEEVNRYLEYTSDETWVYEYFYSIFENIIAFYQNGIDLDDNNIYLDRDGLIHSGTENTQNTWMDAKVEGFAVTPRNGKAVEINSMWYNALMIMGKLSEKKEKEKADKYYQMAEKTKRAFERKFYNKDKQCLFDVVGEKQNDSKIRPNQLFSLSLSYPVISPDSRKALEILETVTKKLYTKHGLKTLAKGEKNYVATYEGDGFRRDMSYHQGITWPWLFGLYYNTLKNMKNAAKGQKKKAELEEKYQKFVKEVYKVFKVAVEQEGCLGSISELYDSVSPYLPKGSVAQAWSVAEILRIVLEA</sequence>
<name>A0A9D1M294_9FIRM</name>
<evidence type="ECO:0000256" key="1">
    <source>
        <dbReference type="SAM" id="Coils"/>
    </source>
</evidence>
<dbReference type="GO" id="GO:0005980">
    <property type="term" value="P:glycogen catabolic process"/>
    <property type="evidence" value="ECO:0007669"/>
    <property type="project" value="InterPro"/>
</dbReference>
<dbReference type="PANTHER" id="PTHR10569">
    <property type="entry name" value="GLYCOGEN DEBRANCHING ENZYME"/>
    <property type="match status" value="1"/>
</dbReference>
<reference evidence="4" key="1">
    <citation type="submission" date="2020-10" db="EMBL/GenBank/DDBJ databases">
        <authorList>
            <person name="Gilroy R."/>
        </authorList>
    </citation>
    <scope>NUCLEOTIDE SEQUENCE</scope>
    <source>
        <strain evidence="4">CHK195-15760</strain>
    </source>
</reference>
<dbReference type="NCBIfam" id="TIGR01561">
    <property type="entry name" value="gde_arch"/>
    <property type="match status" value="1"/>
</dbReference>
<gene>
    <name evidence="4" type="ORF">IAB70_06975</name>
</gene>
<dbReference type="Gene3D" id="1.50.10.10">
    <property type="match status" value="1"/>
</dbReference>
<dbReference type="GO" id="GO:0004135">
    <property type="term" value="F:amylo-alpha-1,6-glucosidase activity"/>
    <property type="evidence" value="ECO:0007669"/>
    <property type="project" value="InterPro"/>
</dbReference>
<dbReference type="EMBL" id="DVNH01000051">
    <property type="protein sequence ID" value="HIU52334.1"/>
    <property type="molecule type" value="Genomic_DNA"/>
</dbReference>
<feature type="domain" description="Glycogen debranching enzyme C-terminal" evidence="2">
    <location>
        <begin position="297"/>
        <end position="679"/>
    </location>
</feature>
<dbReference type="InterPro" id="IPR010401">
    <property type="entry name" value="AGL/Gdb1"/>
</dbReference>
<dbReference type="Proteomes" id="UP000824093">
    <property type="component" value="Unassembled WGS sequence"/>
</dbReference>
<dbReference type="InterPro" id="IPR008928">
    <property type="entry name" value="6-hairpin_glycosidase_sf"/>
</dbReference>
<feature type="domain" description="Glycogen debranching enzyme bacterial and archaeal type N-terminal" evidence="3">
    <location>
        <begin position="16"/>
        <end position="233"/>
    </location>
</feature>
<evidence type="ECO:0000259" key="2">
    <source>
        <dbReference type="Pfam" id="PF06202"/>
    </source>
</evidence>
<keyword evidence="1" id="KW-0175">Coiled coil</keyword>
<dbReference type="SUPFAM" id="SSF48208">
    <property type="entry name" value="Six-hairpin glycosidases"/>
    <property type="match status" value="1"/>
</dbReference>
<dbReference type="InterPro" id="IPR006451">
    <property type="entry name" value="Glycogen_debranch_arc"/>
</dbReference>
<dbReference type="Pfam" id="PF06202">
    <property type="entry name" value="GDE_C"/>
    <property type="match status" value="1"/>
</dbReference>
<evidence type="ECO:0000313" key="5">
    <source>
        <dbReference type="Proteomes" id="UP000824093"/>
    </source>
</evidence>
<proteinExistence type="predicted"/>
<accession>A0A9D1M294</accession>
<protein>
    <submittedName>
        <fullName evidence="4">Glycogen debranching enzyme family protein</fullName>
    </submittedName>
</protein>
<dbReference type="InterPro" id="IPR012341">
    <property type="entry name" value="6hp_glycosidase-like_sf"/>
</dbReference>
<dbReference type="InterPro" id="IPR024742">
    <property type="entry name" value="Glycogen_debranch_N"/>
</dbReference>
<reference evidence="4" key="2">
    <citation type="journal article" date="2021" name="PeerJ">
        <title>Extensive microbial diversity within the chicken gut microbiome revealed by metagenomics and culture.</title>
        <authorList>
            <person name="Gilroy R."/>
            <person name="Ravi A."/>
            <person name="Getino M."/>
            <person name="Pursley I."/>
            <person name="Horton D.L."/>
            <person name="Alikhan N.F."/>
            <person name="Baker D."/>
            <person name="Gharbi K."/>
            <person name="Hall N."/>
            <person name="Watson M."/>
            <person name="Adriaenssens E.M."/>
            <person name="Foster-Nyarko E."/>
            <person name="Jarju S."/>
            <person name="Secka A."/>
            <person name="Antonio M."/>
            <person name="Oren A."/>
            <person name="Chaudhuri R.R."/>
            <person name="La Ragione R."/>
            <person name="Hildebrand F."/>
            <person name="Pallen M.J."/>
        </authorList>
    </citation>
    <scope>NUCLEOTIDE SEQUENCE</scope>
    <source>
        <strain evidence="4">CHK195-15760</strain>
    </source>
</reference>